<feature type="domain" description="NAD-dependent epimerase/dehydratase" evidence="6">
    <location>
        <begin position="10"/>
        <end position="240"/>
    </location>
</feature>
<feature type="binding site" evidence="5">
    <location>
        <position position="205"/>
    </location>
    <ligand>
        <name>substrate</name>
    </ligand>
</feature>
<dbReference type="GO" id="GO:0042351">
    <property type="term" value="P:'de novo' GDP-L-fucose biosynthetic process"/>
    <property type="evidence" value="ECO:0007669"/>
    <property type="project" value="UniProtKB-UniRule"/>
</dbReference>
<dbReference type="PANTHER" id="PTHR43238:SF1">
    <property type="entry name" value="GDP-L-FUCOSE SYNTHASE"/>
    <property type="match status" value="1"/>
</dbReference>
<keyword evidence="5" id="KW-0511">Multifunctional enzyme</keyword>
<evidence type="ECO:0000256" key="3">
    <source>
        <dbReference type="ARBA" id="ARBA00023002"/>
    </source>
</evidence>
<feature type="binding site" evidence="5">
    <location>
        <begin position="14"/>
        <end position="20"/>
    </location>
    <ligand>
        <name>NADP(+)</name>
        <dbReference type="ChEBI" id="CHEBI:58349"/>
    </ligand>
</feature>
<keyword evidence="4 5" id="KW-0413">Isomerase</keyword>
<dbReference type="PANTHER" id="PTHR43238">
    <property type="entry name" value="GDP-L-FUCOSE SYNTHASE"/>
    <property type="match status" value="1"/>
</dbReference>
<dbReference type="InterPro" id="IPR028614">
    <property type="entry name" value="GDP_fucose/colitose_synth"/>
</dbReference>
<protein>
    <recommendedName>
        <fullName evidence="5">GDP-L-fucose synthase</fullName>
        <ecNumber evidence="5">1.1.1.271</ecNumber>
    </recommendedName>
    <alternativeName>
        <fullName evidence="5">GDP-4-keto-6-deoxy-D-mannose-3,5-epimerase-4-reductase</fullName>
    </alternativeName>
</protein>
<feature type="binding site" evidence="5">
    <location>
        <position position="212"/>
    </location>
    <ligand>
        <name>substrate</name>
    </ligand>
</feature>
<dbReference type="InterPro" id="IPR001509">
    <property type="entry name" value="Epimerase_deHydtase"/>
</dbReference>
<evidence type="ECO:0000259" key="6">
    <source>
        <dbReference type="Pfam" id="PF01370"/>
    </source>
</evidence>
<reference evidence="8" key="1">
    <citation type="submission" date="2016-11" db="EMBL/GenBank/DDBJ databases">
        <authorList>
            <person name="Varghese N."/>
            <person name="Submissions S."/>
        </authorList>
    </citation>
    <scope>NUCLEOTIDE SEQUENCE [LARGE SCALE GENOMIC DNA]</scope>
    <source>
        <strain evidence="8">DSM 29440</strain>
    </source>
</reference>
<keyword evidence="2 5" id="KW-0521">NADP</keyword>
<dbReference type="Gene3D" id="3.90.25.10">
    <property type="entry name" value="UDP-galactose 4-epimerase, domain 1"/>
    <property type="match status" value="1"/>
</dbReference>
<dbReference type="STRING" id="1217970.SAMN05444002_2850"/>
<evidence type="ECO:0000256" key="2">
    <source>
        <dbReference type="ARBA" id="ARBA00022857"/>
    </source>
</evidence>
<dbReference type="RefSeq" id="WP_074257737.1">
    <property type="nucleotide sequence ID" value="NZ_FSRL01000001.1"/>
</dbReference>
<keyword evidence="8" id="KW-1185">Reference proteome</keyword>
<dbReference type="GO" id="GO:0070401">
    <property type="term" value="F:NADP+ binding"/>
    <property type="evidence" value="ECO:0007669"/>
    <property type="project" value="UniProtKB-UniRule"/>
</dbReference>
<dbReference type="Gene3D" id="3.40.50.720">
    <property type="entry name" value="NAD(P)-binding Rossmann-like Domain"/>
    <property type="match status" value="1"/>
</dbReference>
<name>A0A1N6GWJ1_9RHOB</name>
<evidence type="ECO:0000256" key="5">
    <source>
        <dbReference type="HAMAP-Rule" id="MF_00956"/>
    </source>
</evidence>
<keyword evidence="3 5" id="KW-0560">Oxidoreductase</keyword>
<comment type="catalytic activity">
    <reaction evidence="5">
        <text>GDP-beta-L-fucose + NADP(+) = GDP-4-dehydro-alpha-D-rhamnose + NADPH + H(+)</text>
        <dbReference type="Rhea" id="RHEA:18885"/>
        <dbReference type="ChEBI" id="CHEBI:15378"/>
        <dbReference type="ChEBI" id="CHEBI:57273"/>
        <dbReference type="ChEBI" id="CHEBI:57783"/>
        <dbReference type="ChEBI" id="CHEBI:57964"/>
        <dbReference type="ChEBI" id="CHEBI:58349"/>
        <dbReference type="EC" id="1.1.1.271"/>
    </reaction>
</comment>
<evidence type="ECO:0000313" key="7">
    <source>
        <dbReference type="EMBL" id="SIO11898.1"/>
    </source>
</evidence>
<feature type="binding site" evidence="5">
    <location>
        <begin position="166"/>
        <end position="169"/>
    </location>
    <ligand>
        <name>NADP(+)</name>
        <dbReference type="ChEBI" id="CHEBI:58349"/>
    </ligand>
</feature>
<sequence>MTYDLTGKRIWVAGHRGMVGGAVVRRLAQEDCEVIRAGREVVDLLDQRAVGDWMQATRPDAIVLAAAKVGGIHANDTRPVEFLYENLMIEANILHAAHAADVGRLLFLGSSCIYPRMAPQPITEDSLLTGPLEATNEWYAIAKIAGIKLVQAHRKQFGRAWISAMPTNLYGPGDNYDLHSSHVLPALLRKFHEARARGEGQVVVWGSGKPLREFLHCDDLADALVFLLRHYDGYEHINVGSGAEVSIRELAETIAEVVGFEADLVFDASRPDGTPRKLMDSSRLHALGWNRARGLKDGIRSTYAAFLAEGL</sequence>
<feature type="active site" description="Proton donor/acceptor" evidence="5">
    <location>
        <position position="139"/>
    </location>
</feature>
<dbReference type="EC" id="1.1.1.271" evidence="5"/>
<dbReference type="GO" id="GO:0050577">
    <property type="term" value="F:GDP-L-fucose synthase activity"/>
    <property type="evidence" value="ECO:0007669"/>
    <property type="project" value="UniProtKB-UniRule"/>
</dbReference>
<feature type="binding site" evidence="5">
    <location>
        <position position="182"/>
    </location>
    <ligand>
        <name>NADP(+)</name>
        <dbReference type="ChEBI" id="CHEBI:58349"/>
    </ligand>
</feature>
<dbReference type="Proteomes" id="UP000184932">
    <property type="component" value="Unassembled WGS sequence"/>
</dbReference>
<comment type="similarity">
    <text evidence="1 5">Belongs to the NAD(P)-dependent epimerase/dehydratase family. Fucose synthase subfamily.</text>
</comment>
<accession>A0A1N6GWJ1</accession>
<gene>
    <name evidence="5" type="primary">fcl</name>
    <name evidence="7" type="ORF">SAMN05444002_2850</name>
</gene>
<dbReference type="CDD" id="cd05239">
    <property type="entry name" value="GDP_FS_SDR_e"/>
    <property type="match status" value="1"/>
</dbReference>
<comment type="pathway">
    <text evidence="5">Nucleotide-sugar biosynthesis; GDP-L-fucose biosynthesis via de novo pathway; GDP-L-fucose from GDP-alpha-D-mannose: step 2/2.</text>
</comment>
<dbReference type="UniPathway" id="UPA00128">
    <property type="reaction ID" value="UER00191"/>
</dbReference>
<dbReference type="AlphaFoldDB" id="A0A1N6GWJ1"/>
<evidence type="ECO:0000256" key="4">
    <source>
        <dbReference type="ARBA" id="ARBA00023235"/>
    </source>
</evidence>
<feature type="site" description="Important for catalytic activity" evidence="5">
    <location>
        <position position="110"/>
    </location>
</feature>
<dbReference type="EMBL" id="FSRL01000001">
    <property type="protein sequence ID" value="SIO11898.1"/>
    <property type="molecule type" value="Genomic_DNA"/>
</dbReference>
<feature type="binding site" evidence="5">
    <location>
        <position position="143"/>
    </location>
    <ligand>
        <name>NADP(+)</name>
        <dbReference type="ChEBI" id="CHEBI:58349"/>
    </ligand>
</feature>
<feature type="binding site" evidence="5">
    <location>
        <position position="190"/>
    </location>
    <ligand>
        <name>substrate</name>
    </ligand>
</feature>
<dbReference type="SUPFAM" id="SSF51735">
    <property type="entry name" value="NAD(P)-binding Rossmann-fold domains"/>
    <property type="match status" value="1"/>
</dbReference>
<proteinExistence type="inferred from homology"/>
<dbReference type="InterPro" id="IPR036291">
    <property type="entry name" value="NAD(P)-bd_dom_sf"/>
</dbReference>
<evidence type="ECO:0000313" key="8">
    <source>
        <dbReference type="Proteomes" id="UP000184932"/>
    </source>
</evidence>
<comment type="function">
    <text evidence="5">Catalyzes the two-step NADP-dependent conversion of GDP-4-dehydro-6-deoxy-D-mannose to GDP-fucose, involving an epimerase and a reductase reaction.</text>
</comment>
<evidence type="ECO:0000256" key="1">
    <source>
        <dbReference type="ARBA" id="ARBA00005959"/>
    </source>
</evidence>
<organism evidence="7 8">
    <name type="scientific">Vannielia litorea</name>
    <dbReference type="NCBI Taxonomy" id="1217970"/>
    <lineage>
        <taxon>Bacteria</taxon>
        <taxon>Pseudomonadati</taxon>
        <taxon>Pseudomonadota</taxon>
        <taxon>Alphaproteobacteria</taxon>
        <taxon>Rhodobacterales</taxon>
        <taxon>Paracoccaceae</taxon>
        <taxon>Vannielia</taxon>
    </lineage>
</organism>
<dbReference type="Pfam" id="PF01370">
    <property type="entry name" value="Epimerase"/>
    <property type="match status" value="1"/>
</dbReference>
<feature type="binding site" evidence="5">
    <location>
        <position position="272"/>
    </location>
    <ligand>
        <name>substrate</name>
    </ligand>
</feature>
<dbReference type="HAMAP" id="MF_00956">
    <property type="entry name" value="GDP_fucose_synth"/>
    <property type="match status" value="1"/>
</dbReference>
<feature type="binding site" evidence="5">
    <location>
        <begin position="108"/>
        <end position="111"/>
    </location>
    <ligand>
        <name>NADP(+)</name>
        <dbReference type="ChEBI" id="CHEBI:58349"/>
    </ligand>
</feature>
<feature type="site" description="Important for catalytic activity" evidence="5">
    <location>
        <position position="112"/>
    </location>
</feature>
<dbReference type="OrthoDB" id="9811425at2"/>
<dbReference type="GO" id="GO:0016853">
    <property type="term" value="F:isomerase activity"/>
    <property type="evidence" value="ECO:0007669"/>
    <property type="project" value="UniProtKB-KW"/>
</dbReference>